<dbReference type="PANTHER" id="PTHR45703:SF36">
    <property type="entry name" value="DYNEIN HEAVY CHAIN, CYTOPLASMIC"/>
    <property type="match status" value="1"/>
</dbReference>
<feature type="coiled-coil region" evidence="1">
    <location>
        <begin position="174"/>
        <end position="297"/>
    </location>
</feature>
<gene>
    <name evidence="3" type="ORF">PPERSA_02800</name>
</gene>
<dbReference type="GO" id="GO:0030286">
    <property type="term" value="C:dynein complex"/>
    <property type="evidence" value="ECO:0007669"/>
    <property type="project" value="InterPro"/>
</dbReference>
<feature type="chain" id="PRO_5006867518" evidence="2">
    <location>
        <begin position="19"/>
        <end position="649"/>
    </location>
</feature>
<dbReference type="InterPro" id="IPR009030">
    <property type="entry name" value="Growth_fac_rcpt_cys_sf"/>
</dbReference>
<reference evidence="3 4" key="1">
    <citation type="journal article" date="2015" name="Sci. Rep.">
        <title>Genome of the facultative scuticociliatosis pathogen Pseudocohnilembus persalinus provides insight into its virulence through horizontal gene transfer.</title>
        <authorList>
            <person name="Xiong J."/>
            <person name="Wang G."/>
            <person name="Cheng J."/>
            <person name="Tian M."/>
            <person name="Pan X."/>
            <person name="Warren A."/>
            <person name="Jiang C."/>
            <person name="Yuan D."/>
            <person name="Miao W."/>
        </authorList>
    </citation>
    <scope>NUCLEOTIDE SEQUENCE [LARGE SCALE GENOMIC DNA]</scope>
    <source>
        <strain evidence="3">36N120E</strain>
    </source>
</reference>
<dbReference type="Gene3D" id="1.20.920.20">
    <property type="match status" value="1"/>
</dbReference>
<dbReference type="Proteomes" id="UP000054937">
    <property type="component" value="Unassembled WGS sequence"/>
</dbReference>
<dbReference type="PANTHER" id="PTHR45703">
    <property type="entry name" value="DYNEIN HEAVY CHAIN"/>
    <property type="match status" value="1"/>
</dbReference>
<feature type="coiled-coil region" evidence="1">
    <location>
        <begin position="325"/>
        <end position="408"/>
    </location>
</feature>
<dbReference type="SUPFAM" id="SSF57184">
    <property type="entry name" value="Growth factor receptor domain"/>
    <property type="match status" value="1"/>
</dbReference>
<accession>A0A0V0QMH8</accession>
<keyword evidence="4" id="KW-1185">Reference proteome</keyword>
<comment type="caution">
    <text evidence="3">The sequence shown here is derived from an EMBL/GenBank/DDBJ whole genome shotgun (WGS) entry which is preliminary data.</text>
</comment>
<feature type="signal peptide" evidence="2">
    <location>
        <begin position="1"/>
        <end position="18"/>
    </location>
</feature>
<keyword evidence="1" id="KW-0175">Coiled coil</keyword>
<organism evidence="3 4">
    <name type="scientific">Pseudocohnilembus persalinus</name>
    <name type="common">Ciliate</name>
    <dbReference type="NCBI Taxonomy" id="266149"/>
    <lineage>
        <taxon>Eukaryota</taxon>
        <taxon>Sar</taxon>
        <taxon>Alveolata</taxon>
        <taxon>Ciliophora</taxon>
        <taxon>Intramacronucleata</taxon>
        <taxon>Oligohymenophorea</taxon>
        <taxon>Scuticociliatia</taxon>
        <taxon>Philasterida</taxon>
        <taxon>Pseudocohnilembidae</taxon>
        <taxon>Pseudocohnilembus</taxon>
    </lineage>
</organism>
<dbReference type="InterPro" id="IPR026983">
    <property type="entry name" value="DHC"/>
</dbReference>
<dbReference type="GO" id="GO:0045505">
    <property type="term" value="F:dynein intermediate chain binding"/>
    <property type="evidence" value="ECO:0007669"/>
    <property type="project" value="InterPro"/>
</dbReference>
<evidence type="ECO:0000256" key="1">
    <source>
        <dbReference type="SAM" id="Coils"/>
    </source>
</evidence>
<proteinExistence type="predicted"/>
<dbReference type="InParanoid" id="A0A0V0QMH8"/>
<sequence length="649" mass="76922">MKTQTILLFLSLLLPSLSLECYLIPQNNCASCFNNACKLCKNPQNSPEAYCMCKPGEYWDKSNSQCLKCHSSCLTCTGPSENSCSSCEEQENQQQQGWIFNVLDGKCECQEGFIEAEEGVSYCQRCYVNGSDCVSSCPEGTVQNEEYYICASGQDNGIENGDGLFYMLHVVQELIKQQKERDANEQKMREELERLEQQRIAEEKRKMEEDMIARKQAELERLQWEQEQEALRKLEQERLRIQALKEEEQRILKLKEEKRLRELEKEEYQKKLREQRAEQERLQLQILEEAQKKKAEQQRLVLLYDVRQQRENRRYQRKLKRQETIERNEKKVDSLQQRKEEIKNQISELENYSDQLEDEKMKMELELQNNQQKLNKIEQQKQDIELQKQQILDKQKQIQKEKKEIEDELSTIDLSGAQDAIKNIKQDDINFMQNLRTPPERIKLTVEAVVICLTKSSKNLGWDELKKKISEMSFRKQMLNFDPEQMSDKIYNRIKKEYLGDTQWNLNKIYKASVVAGCFAQWLEASIRYKQIMVENKGLFEKIKSIQQQEQNMEDEIQQLEYLDSELQNLKEEEEDLKQQDQIFQNTQINLNKKTSQNQEEIQFKLKKLEQMDSNNISFEEIQELSEESVIASDADIETLKAIYDNEKA</sequence>
<evidence type="ECO:0000313" key="4">
    <source>
        <dbReference type="Proteomes" id="UP000054937"/>
    </source>
</evidence>
<name>A0A0V0QMH8_PSEPJ</name>
<evidence type="ECO:0000313" key="3">
    <source>
        <dbReference type="EMBL" id="KRX03421.1"/>
    </source>
</evidence>
<feature type="coiled-coil region" evidence="1">
    <location>
        <begin position="536"/>
        <end position="612"/>
    </location>
</feature>
<dbReference type="GO" id="GO:0051959">
    <property type="term" value="F:dynein light intermediate chain binding"/>
    <property type="evidence" value="ECO:0007669"/>
    <property type="project" value="InterPro"/>
</dbReference>
<dbReference type="AlphaFoldDB" id="A0A0V0QMH8"/>
<dbReference type="InterPro" id="IPR006212">
    <property type="entry name" value="Furin_repeat"/>
</dbReference>
<dbReference type="CDD" id="cd00064">
    <property type="entry name" value="FU"/>
    <property type="match status" value="1"/>
</dbReference>
<dbReference type="EMBL" id="LDAU01000131">
    <property type="protein sequence ID" value="KRX03421.1"/>
    <property type="molecule type" value="Genomic_DNA"/>
</dbReference>
<protein>
    <submittedName>
        <fullName evidence="3">Insulin-like growth factor binding protein, N-terminal</fullName>
    </submittedName>
</protein>
<keyword evidence="2" id="KW-0732">Signal</keyword>
<dbReference type="GO" id="GO:0007018">
    <property type="term" value="P:microtubule-based movement"/>
    <property type="evidence" value="ECO:0007669"/>
    <property type="project" value="InterPro"/>
</dbReference>
<dbReference type="OrthoDB" id="424310at2759"/>
<evidence type="ECO:0000256" key="2">
    <source>
        <dbReference type="SAM" id="SignalP"/>
    </source>
</evidence>